<organism evidence="8 9">
    <name type="scientific">Anaeromyces robustus</name>
    <dbReference type="NCBI Taxonomy" id="1754192"/>
    <lineage>
        <taxon>Eukaryota</taxon>
        <taxon>Fungi</taxon>
        <taxon>Fungi incertae sedis</taxon>
        <taxon>Chytridiomycota</taxon>
        <taxon>Chytridiomycota incertae sedis</taxon>
        <taxon>Neocallimastigomycetes</taxon>
        <taxon>Neocallimastigales</taxon>
        <taxon>Neocallimastigaceae</taxon>
        <taxon>Anaeromyces</taxon>
    </lineage>
</organism>
<evidence type="ECO:0000256" key="4">
    <source>
        <dbReference type="ARBA" id="ARBA00022989"/>
    </source>
</evidence>
<dbReference type="Gene3D" id="1.20.1530.20">
    <property type="match status" value="1"/>
</dbReference>
<feature type="compositionally biased region" description="Low complexity" evidence="6">
    <location>
        <begin position="490"/>
        <end position="500"/>
    </location>
</feature>
<evidence type="ECO:0000256" key="2">
    <source>
        <dbReference type="ARBA" id="ARBA00006528"/>
    </source>
</evidence>
<evidence type="ECO:0000256" key="1">
    <source>
        <dbReference type="ARBA" id="ARBA00004141"/>
    </source>
</evidence>
<gene>
    <name evidence="8" type="ORF">BCR32DRAFT_292374</name>
</gene>
<feature type="compositionally biased region" description="Polar residues" evidence="6">
    <location>
        <begin position="1137"/>
        <end position="1148"/>
    </location>
</feature>
<dbReference type="Proteomes" id="UP000193944">
    <property type="component" value="Unassembled WGS sequence"/>
</dbReference>
<feature type="compositionally biased region" description="Acidic residues" evidence="6">
    <location>
        <begin position="675"/>
        <end position="685"/>
    </location>
</feature>
<evidence type="ECO:0000256" key="6">
    <source>
        <dbReference type="SAM" id="MobiDB-lite"/>
    </source>
</evidence>
<name>A0A1Y1XAN0_9FUNG</name>
<dbReference type="EMBL" id="MCFG01000086">
    <property type="protein sequence ID" value="ORX82815.1"/>
    <property type="molecule type" value="Genomic_DNA"/>
</dbReference>
<dbReference type="OrthoDB" id="203097at2759"/>
<feature type="compositionally biased region" description="Polar residues" evidence="6">
    <location>
        <begin position="703"/>
        <end position="734"/>
    </location>
</feature>
<evidence type="ECO:0000256" key="7">
    <source>
        <dbReference type="SAM" id="Phobius"/>
    </source>
</evidence>
<evidence type="ECO:0000313" key="9">
    <source>
        <dbReference type="Proteomes" id="UP000193944"/>
    </source>
</evidence>
<feature type="compositionally biased region" description="Acidic residues" evidence="6">
    <location>
        <begin position="540"/>
        <end position="551"/>
    </location>
</feature>
<protein>
    <recommendedName>
        <fullName evidence="10">SBF-domain-containing protein</fullName>
    </recommendedName>
</protein>
<dbReference type="GO" id="GO:0016020">
    <property type="term" value="C:membrane"/>
    <property type="evidence" value="ECO:0007669"/>
    <property type="project" value="UniProtKB-SubCell"/>
</dbReference>
<feature type="transmembrane region" description="Helical" evidence="7">
    <location>
        <begin position="357"/>
        <end position="379"/>
    </location>
</feature>
<feature type="transmembrane region" description="Helical" evidence="7">
    <location>
        <begin position="229"/>
        <end position="250"/>
    </location>
</feature>
<dbReference type="PANTHER" id="PTHR10361">
    <property type="entry name" value="SODIUM-BILE ACID COTRANSPORTER"/>
    <property type="match status" value="1"/>
</dbReference>
<dbReference type="PANTHER" id="PTHR10361:SF28">
    <property type="entry name" value="P3 PROTEIN-RELATED"/>
    <property type="match status" value="1"/>
</dbReference>
<feature type="compositionally biased region" description="Polar residues" evidence="6">
    <location>
        <begin position="761"/>
        <end position="770"/>
    </location>
</feature>
<dbReference type="InterPro" id="IPR002657">
    <property type="entry name" value="BilAc:Na_symport/Acr3"/>
</dbReference>
<reference evidence="8 9" key="2">
    <citation type="submission" date="2016-08" db="EMBL/GenBank/DDBJ databases">
        <title>Pervasive Adenine N6-methylation of Active Genes in Fungi.</title>
        <authorList>
            <consortium name="DOE Joint Genome Institute"/>
            <person name="Mondo S.J."/>
            <person name="Dannebaum R.O."/>
            <person name="Kuo R.C."/>
            <person name="Labutti K."/>
            <person name="Haridas S."/>
            <person name="Kuo A."/>
            <person name="Salamov A."/>
            <person name="Ahrendt S.R."/>
            <person name="Lipzen A."/>
            <person name="Sullivan W."/>
            <person name="Andreopoulos W.B."/>
            <person name="Clum A."/>
            <person name="Lindquist E."/>
            <person name="Daum C."/>
            <person name="Ramamoorthy G.K."/>
            <person name="Gryganskyi A."/>
            <person name="Culley D."/>
            <person name="Magnuson J.K."/>
            <person name="James T.Y."/>
            <person name="O'Malley M.A."/>
            <person name="Stajich J.E."/>
            <person name="Spatafora J.W."/>
            <person name="Visel A."/>
            <person name="Grigoriev I.V."/>
        </authorList>
    </citation>
    <scope>NUCLEOTIDE SEQUENCE [LARGE SCALE GENOMIC DNA]</scope>
    <source>
        <strain evidence="8 9">S4</strain>
    </source>
</reference>
<feature type="transmembrane region" description="Helical" evidence="7">
    <location>
        <begin position="196"/>
        <end position="217"/>
    </location>
</feature>
<feature type="region of interest" description="Disordered" evidence="6">
    <location>
        <begin position="1060"/>
        <end position="1151"/>
    </location>
</feature>
<feature type="transmembrane region" description="Helical" evidence="7">
    <location>
        <begin position="6"/>
        <end position="26"/>
    </location>
</feature>
<proteinExistence type="inferred from homology"/>
<feature type="transmembrane region" description="Helical" evidence="7">
    <location>
        <begin position="427"/>
        <end position="444"/>
    </location>
</feature>
<keyword evidence="3 7" id="KW-0812">Transmembrane</keyword>
<feature type="region of interest" description="Disordered" evidence="6">
    <location>
        <begin position="662"/>
        <end position="734"/>
    </location>
</feature>
<evidence type="ECO:0008006" key="10">
    <source>
        <dbReference type="Google" id="ProtNLM"/>
    </source>
</evidence>
<keyword evidence="4 7" id="KW-1133">Transmembrane helix</keyword>
<feature type="region of interest" description="Disordered" evidence="6">
    <location>
        <begin position="455"/>
        <end position="551"/>
    </location>
</feature>
<evidence type="ECO:0000256" key="3">
    <source>
        <dbReference type="ARBA" id="ARBA00022692"/>
    </source>
</evidence>
<dbReference type="InterPro" id="IPR038770">
    <property type="entry name" value="Na+/solute_symporter_sf"/>
</dbReference>
<feature type="compositionally biased region" description="Polar residues" evidence="6">
    <location>
        <begin position="455"/>
        <end position="469"/>
    </location>
</feature>
<comment type="caution">
    <text evidence="8">The sequence shown here is derived from an EMBL/GenBank/DDBJ whole genome shotgun (WGS) entry which is preliminary data.</text>
</comment>
<dbReference type="Pfam" id="PF01758">
    <property type="entry name" value="SBF"/>
    <property type="match status" value="1"/>
</dbReference>
<sequence length="1301" mass="144651">MTTQQNIYYYIVFLILSLFILSTRAFDTRSNNDISIILEAKCLKSNKILLGSKNIDLTIKLNQYPQSPINITFVSNNNYENFNVDPKFLIFESQFNEIELSNNTFINVENENNYLSKTFTLIGKKQGSSSLHFKVQSDNINNIKLDENLKNGLNISVNAFSISSIIILAATGMFLFSIGLSLSGNTLRGTFNRERIPPIVCGLCCQFVIMPILSFLIAKLFKRDNYQTFSVFLVGISPSSIIAPIFTYYLGGDRALAVSLCLLSTILGSGVYIVYIFIYFTIFGDSLQIAEFPYASVACIVVYWLIALLFGSLILHFKPLWASWLKKGTTFWGAVIIVTSLVTSLKDYTVVFYQDLTIYLVSIVLMSLSFTAALIMSKIFNLDSKKTRAICMNTALPNIPLAITIIQVYLIPCCAQVLSVFPLFHTFWMLVEAIFIGVIIYFFFPEIETINETSEQELANIPSPNSTEGLTIITPHDEESDDSTNEKHNSISISTNTNNKSRQKRESYHKKKISNSTIGLIGKDENDPNIEYLDNITSSGDDDDDDDDDYLTSDTNLANLVVPTTIFSRESYAAPVSTYSVDGSNSSNNYLSPNTAINATFSNNKNNNNKEISNNNVNNISNNEKPRFIRHKANDSTVLDNIKKSDMDSQIHKRSYSFQANNISTFNKNDKEKLENDDDDIDEETPSPSSEFLKANTVDLLNPTVNRFSPGNSPKSGTPSINSMNTKTTQKGKAKSIANTYISNTTTLRPTKTTKMKSPESEINTMSPNFRVNDPINLSMISETSQNSTVIQNNEGIKNTKKVKEKNISDMDKPSLESITTNSESLFSAVESAISSQSNSSSLANTTINPNNLNVNSLLSSDIGNSYLKTSGNEIKPEKESDDNNISLASKIFGMAISQAVSCYPEPIKIEGLKNNEDINSSKDDYSKRENSILSPVSVNSKFSFDNSSFITNNKDNDNSPMSPDKLNNILDELKNNNNIKEDNDNDNNTNNTNKGKSSKPYLFKSLLNQHLTSSASSAIDSSLASPLSPQDKLILSIPKKPYSSVDTNELNSATTFCTTKTTFSSPNSSNLSSAKDNNSNNNENRNSTNPKLKKSDLLGLSSSPPMISNSLDVPKPYLSPYQRPMKATSEDENLRTSENGEPSSPFNRINHHRYKSSTTSFFNSLDGSIDFQSYTESIKDDFGLSNNDHENLSTPYTSIDNISLATSNKHSSYSSALTSAASPYTKLKMQSTAEPEEYIIPQPPEFNIENVDMDEYKYNPQRISVLSGMSYTTFKSCQTEMSEYQDCIPDDKANSINENK</sequence>
<dbReference type="InterPro" id="IPR004710">
    <property type="entry name" value="Bilac:Na_transpt"/>
</dbReference>
<feature type="region of interest" description="Disordered" evidence="6">
    <location>
        <begin position="977"/>
        <end position="1000"/>
    </location>
</feature>
<evidence type="ECO:0000313" key="8">
    <source>
        <dbReference type="EMBL" id="ORX82815.1"/>
    </source>
</evidence>
<comment type="subcellular location">
    <subcellularLocation>
        <location evidence="1">Membrane</location>
        <topology evidence="1">Multi-pass membrane protein</topology>
    </subcellularLocation>
</comment>
<keyword evidence="9" id="KW-1185">Reference proteome</keyword>
<feature type="compositionally biased region" description="Low complexity" evidence="6">
    <location>
        <begin position="1060"/>
        <end position="1091"/>
    </location>
</feature>
<accession>A0A1Y1XAN0</accession>
<feature type="transmembrane region" description="Helical" evidence="7">
    <location>
        <begin position="329"/>
        <end position="345"/>
    </location>
</feature>
<feature type="transmembrane region" description="Helical" evidence="7">
    <location>
        <begin position="294"/>
        <end position="317"/>
    </location>
</feature>
<evidence type="ECO:0000256" key="5">
    <source>
        <dbReference type="ARBA" id="ARBA00023136"/>
    </source>
</evidence>
<feature type="region of interest" description="Disordered" evidence="6">
    <location>
        <begin position="603"/>
        <end position="622"/>
    </location>
</feature>
<dbReference type="CDD" id="cd06174">
    <property type="entry name" value="MFS"/>
    <property type="match status" value="1"/>
</dbReference>
<keyword evidence="5 7" id="KW-0472">Membrane</keyword>
<feature type="transmembrane region" description="Helical" evidence="7">
    <location>
        <begin position="153"/>
        <end position="176"/>
    </location>
</feature>
<feature type="region of interest" description="Disordered" evidence="6">
    <location>
        <begin position="751"/>
        <end position="771"/>
    </location>
</feature>
<reference evidence="8 9" key="1">
    <citation type="submission" date="2016-08" db="EMBL/GenBank/DDBJ databases">
        <title>A Parts List for Fungal Cellulosomes Revealed by Comparative Genomics.</title>
        <authorList>
            <consortium name="DOE Joint Genome Institute"/>
            <person name="Haitjema C.H."/>
            <person name="Gilmore S.P."/>
            <person name="Henske J.K."/>
            <person name="Solomon K.V."/>
            <person name="De Groot R."/>
            <person name="Kuo A."/>
            <person name="Mondo S.J."/>
            <person name="Salamov A.A."/>
            <person name="Labutti K."/>
            <person name="Zhao Z."/>
            <person name="Chiniquy J."/>
            <person name="Barry K."/>
            <person name="Brewer H.M."/>
            <person name="Purvine S.O."/>
            <person name="Wright A.T."/>
            <person name="Boxma B."/>
            <person name="Van Alen T."/>
            <person name="Hackstein J.H."/>
            <person name="Baker S.E."/>
            <person name="Grigoriev I.V."/>
            <person name="O'Malley M.A."/>
        </authorList>
    </citation>
    <scope>NUCLEOTIDE SEQUENCE [LARGE SCALE GENOMIC DNA]</scope>
    <source>
        <strain evidence="8 9">S4</strain>
    </source>
</reference>
<comment type="similarity">
    <text evidence="2">Belongs to the bile acid:sodium symporter (BASS) (TC 2.A.28) family.</text>
</comment>
<feature type="compositionally biased region" description="Basic residues" evidence="6">
    <location>
        <begin position="501"/>
        <end position="513"/>
    </location>
</feature>
<feature type="transmembrane region" description="Helical" evidence="7">
    <location>
        <begin position="256"/>
        <end position="282"/>
    </location>
</feature>